<evidence type="ECO:0000313" key="1">
    <source>
        <dbReference type="EMBL" id="CAG8846215.1"/>
    </source>
</evidence>
<proteinExistence type="predicted"/>
<dbReference type="EMBL" id="CAJVQB010082559">
    <property type="protein sequence ID" value="CAG8846215.1"/>
    <property type="molecule type" value="Genomic_DNA"/>
</dbReference>
<accession>A0ABN7X404</accession>
<keyword evidence="2" id="KW-1185">Reference proteome</keyword>
<reference evidence="1 2" key="1">
    <citation type="submission" date="2021-06" db="EMBL/GenBank/DDBJ databases">
        <authorList>
            <person name="Kallberg Y."/>
            <person name="Tangrot J."/>
            <person name="Rosling A."/>
        </authorList>
    </citation>
    <scope>NUCLEOTIDE SEQUENCE [LARGE SCALE GENOMIC DNA]</scope>
    <source>
        <strain evidence="1 2">120-4 pot B 10/14</strain>
    </source>
</reference>
<protein>
    <submittedName>
        <fullName evidence="1">43825_t:CDS:1</fullName>
    </submittedName>
</protein>
<dbReference type="Proteomes" id="UP000789901">
    <property type="component" value="Unassembled WGS sequence"/>
</dbReference>
<evidence type="ECO:0000313" key="2">
    <source>
        <dbReference type="Proteomes" id="UP000789901"/>
    </source>
</evidence>
<organism evidence="1 2">
    <name type="scientific">Gigaspora margarita</name>
    <dbReference type="NCBI Taxonomy" id="4874"/>
    <lineage>
        <taxon>Eukaryota</taxon>
        <taxon>Fungi</taxon>
        <taxon>Fungi incertae sedis</taxon>
        <taxon>Mucoromycota</taxon>
        <taxon>Glomeromycotina</taxon>
        <taxon>Glomeromycetes</taxon>
        <taxon>Diversisporales</taxon>
        <taxon>Gigasporaceae</taxon>
        <taxon>Gigaspora</taxon>
    </lineage>
</organism>
<sequence>GIGNFKDDKKAFEFYSHLYTNVPKYKSFARNSLIKCYKHGIGVGMDEEQVYKLENENFKLMI</sequence>
<feature type="non-terminal residue" evidence="1">
    <location>
        <position position="1"/>
    </location>
</feature>
<comment type="caution">
    <text evidence="1">The sequence shown here is derived from an EMBL/GenBank/DDBJ whole genome shotgun (WGS) entry which is preliminary data.</text>
</comment>
<name>A0ABN7X404_GIGMA</name>
<gene>
    <name evidence="1" type="ORF">GMARGA_LOCUS38057</name>
</gene>